<evidence type="ECO:0000259" key="3">
    <source>
        <dbReference type="Pfam" id="PF17921"/>
    </source>
</evidence>
<dbReference type="Pfam" id="PF17921">
    <property type="entry name" value="Integrase_H2C2"/>
    <property type="match status" value="1"/>
</dbReference>
<dbReference type="InterPro" id="IPR041588">
    <property type="entry name" value="Integrase_H2C2"/>
</dbReference>
<keyword evidence="4" id="KW-1185">Reference proteome</keyword>
<dbReference type="InterPro" id="IPR021109">
    <property type="entry name" value="Peptidase_aspartic_dom_sf"/>
</dbReference>
<sequence>MVNLIGPDGFDVYQTFTFDEDSERDDVAVLMKKFDNYFGTKPNVTLMRYKFFTRNQDEGESIQQYVTALRLLSKTCEFTTLEEELIRDRIVCGIRHSTVRDRLLRCDDLNLDKVIKICQAEEVSQESCRQIGSSGDTARVDAVSARGRGRSAARGWPRRAASGAARGINRRGPAADALAPRAARSPCRACGSARCSDSECPAQRVSCYVCGNHGHFARMLNRKMIYIYIWFQILTCENGHENFKLDSGADCNIISYSTFLKLGFDPNIIVKKNISLLSYTHDTIPLKGICTIPWYYKNIIYNLKFAVADIECSSVLGRNSCEELGLIKRIMSIELSNYNDLFKGLGCLPGKYHIVTDSSVPPVICASRKIPHGLRDRLAQELNKMVDLGVIRKVNHPTQWDQVLIPKELREEMLKIVHEGHLGIDRCKRRARQVMFWPSMSRDIEQFVKRCHTCQEHSNRPAKEPLLPMEIPALPWEKVGSDIFEFNREYTIKMILKKSIKSNGDFDLALLNYRNTPRDGLSSPAQLLMGRRLRCQLPVHENLLKPKPVDPSEYQTMLHKQNNNKMYYDQHSKTLPMLREGDSVICIDGKIRSRGKIVGRADTPRSYIVKNSVGARYRRNRRHLIRCESDPQAMHSDHGKDEQFNDACEYSCTSSDEASNLNSEQLIRKAKAVAIQRLRKKL</sequence>
<dbReference type="RefSeq" id="XP_052748238.1">
    <property type="nucleotide sequence ID" value="XM_052892278.1"/>
</dbReference>
<gene>
    <name evidence="5" type="primary">LOC128200096</name>
</gene>
<reference evidence="5" key="1">
    <citation type="submission" date="2025-08" db="UniProtKB">
        <authorList>
            <consortium name="RefSeq"/>
        </authorList>
    </citation>
    <scope>IDENTIFICATION</scope>
    <source>
        <tissue evidence="5">Whole larvae</tissue>
    </source>
</reference>
<feature type="region of interest" description="Disordered" evidence="2">
    <location>
        <begin position="144"/>
        <end position="166"/>
    </location>
</feature>
<name>A0ABM3MAW6_GALME</name>
<dbReference type="Gene3D" id="1.10.340.70">
    <property type="match status" value="1"/>
</dbReference>
<feature type="domain" description="Integrase zinc-binding" evidence="3">
    <location>
        <begin position="405"/>
        <end position="459"/>
    </location>
</feature>
<evidence type="ECO:0000256" key="2">
    <source>
        <dbReference type="SAM" id="MobiDB-lite"/>
    </source>
</evidence>
<dbReference type="EC" id="2.7.7.49" evidence="1"/>
<dbReference type="PANTHER" id="PTHR37984">
    <property type="entry name" value="PROTEIN CBG26694"/>
    <property type="match status" value="1"/>
</dbReference>
<dbReference type="GeneID" id="128200096"/>
<proteinExistence type="predicted"/>
<dbReference type="PANTHER" id="PTHR37984:SF9">
    <property type="entry name" value="INTEGRASE CATALYTIC DOMAIN-CONTAINING PROTEIN"/>
    <property type="match status" value="1"/>
</dbReference>
<protein>
    <recommendedName>
        <fullName evidence="1">RNA-directed DNA polymerase</fullName>
        <ecNumber evidence="1">2.7.7.49</ecNumber>
    </recommendedName>
</protein>
<dbReference type="InterPro" id="IPR050951">
    <property type="entry name" value="Retrovirus_Pol_polyprotein"/>
</dbReference>
<accession>A0ABM3MAW6</accession>
<evidence type="ECO:0000256" key="1">
    <source>
        <dbReference type="ARBA" id="ARBA00012493"/>
    </source>
</evidence>
<evidence type="ECO:0000313" key="5">
    <source>
        <dbReference type="RefSeq" id="XP_052748238.1"/>
    </source>
</evidence>
<dbReference type="Gene3D" id="2.40.70.10">
    <property type="entry name" value="Acid Proteases"/>
    <property type="match status" value="1"/>
</dbReference>
<dbReference type="Proteomes" id="UP001652740">
    <property type="component" value="Unplaced"/>
</dbReference>
<organism evidence="4 5">
    <name type="scientific">Galleria mellonella</name>
    <name type="common">Greater wax moth</name>
    <dbReference type="NCBI Taxonomy" id="7137"/>
    <lineage>
        <taxon>Eukaryota</taxon>
        <taxon>Metazoa</taxon>
        <taxon>Ecdysozoa</taxon>
        <taxon>Arthropoda</taxon>
        <taxon>Hexapoda</taxon>
        <taxon>Insecta</taxon>
        <taxon>Pterygota</taxon>
        <taxon>Neoptera</taxon>
        <taxon>Endopterygota</taxon>
        <taxon>Lepidoptera</taxon>
        <taxon>Glossata</taxon>
        <taxon>Ditrysia</taxon>
        <taxon>Pyraloidea</taxon>
        <taxon>Pyralidae</taxon>
        <taxon>Galleriinae</taxon>
        <taxon>Galleria</taxon>
    </lineage>
</organism>
<evidence type="ECO:0000313" key="4">
    <source>
        <dbReference type="Proteomes" id="UP001652740"/>
    </source>
</evidence>